<keyword evidence="1" id="KW-0732">Signal</keyword>
<name>A0A482V9D1_ASBVE</name>
<evidence type="ECO:0000256" key="1">
    <source>
        <dbReference type="SAM" id="SignalP"/>
    </source>
</evidence>
<evidence type="ECO:0000313" key="2">
    <source>
        <dbReference type="EMBL" id="RZB39781.1"/>
    </source>
</evidence>
<reference evidence="2 3" key="1">
    <citation type="submission" date="2017-03" db="EMBL/GenBank/DDBJ databases">
        <title>Genome of the blue death feigning beetle - Asbolus verrucosus.</title>
        <authorList>
            <person name="Rider S.D."/>
        </authorList>
    </citation>
    <scope>NUCLEOTIDE SEQUENCE [LARGE SCALE GENOMIC DNA]</scope>
    <source>
        <strain evidence="2">Butters</strain>
        <tissue evidence="2">Head and leg muscle</tissue>
    </source>
</reference>
<sequence>MFKLVVLSILLVVVASTPAPGLIGGYGIPAATSYSSRIDVHAAPVVAKTVVAAPVSYVLPAVGHASYGIPAAPLLTSYGIGHDYGLGYGYGIGHGYGYGHGW</sequence>
<dbReference type="EMBL" id="QDEB01125176">
    <property type="protein sequence ID" value="RZB39781.1"/>
    <property type="molecule type" value="Genomic_DNA"/>
</dbReference>
<protein>
    <recommendedName>
        <fullName evidence="4">Cuticle protein 64-like</fullName>
    </recommendedName>
</protein>
<evidence type="ECO:0000313" key="3">
    <source>
        <dbReference type="Proteomes" id="UP000292052"/>
    </source>
</evidence>
<evidence type="ECO:0008006" key="4">
    <source>
        <dbReference type="Google" id="ProtNLM"/>
    </source>
</evidence>
<accession>A0A482V9D1</accession>
<feature type="signal peptide" evidence="1">
    <location>
        <begin position="1"/>
        <end position="16"/>
    </location>
</feature>
<comment type="caution">
    <text evidence="2">The sequence shown here is derived from an EMBL/GenBank/DDBJ whole genome shotgun (WGS) entry which is preliminary data.</text>
</comment>
<feature type="chain" id="PRO_5019723654" description="Cuticle protein 64-like" evidence="1">
    <location>
        <begin position="17"/>
        <end position="102"/>
    </location>
</feature>
<proteinExistence type="predicted"/>
<keyword evidence="3" id="KW-1185">Reference proteome</keyword>
<dbReference type="AlphaFoldDB" id="A0A482V9D1"/>
<organism evidence="2 3">
    <name type="scientific">Asbolus verrucosus</name>
    <name type="common">Desert ironclad beetle</name>
    <dbReference type="NCBI Taxonomy" id="1661398"/>
    <lineage>
        <taxon>Eukaryota</taxon>
        <taxon>Metazoa</taxon>
        <taxon>Ecdysozoa</taxon>
        <taxon>Arthropoda</taxon>
        <taxon>Hexapoda</taxon>
        <taxon>Insecta</taxon>
        <taxon>Pterygota</taxon>
        <taxon>Neoptera</taxon>
        <taxon>Endopterygota</taxon>
        <taxon>Coleoptera</taxon>
        <taxon>Polyphaga</taxon>
        <taxon>Cucujiformia</taxon>
        <taxon>Tenebrionidae</taxon>
        <taxon>Pimeliinae</taxon>
        <taxon>Asbolus</taxon>
    </lineage>
</organism>
<gene>
    <name evidence="2" type="ORF">BDFB_013007</name>
</gene>
<dbReference type="Proteomes" id="UP000292052">
    <property type="component" value="Unassembled WGS sequence"/>
</dbReference>